<evidence type="ECO:0000313" key="6">
    <source>
        <dbReference type="Proteomes" id="UP001321543"/>
    </source>
</evidence>
<evidence type="ECO:0000313" key="5">
    <source>
        <dbReference type="EMBL" id="BDZ40210.1"/>
    </source>
</evidence>
<dbReference type="InterPro" id="IPR006059">
    <property type="entry name" value="SBP"/>
</dbReference>
<dbReference type="PANTHER" id="PTHR30061:SF50">
    <property type="entry name" value="MALTOSE_MALTODEXTRIN-BINDING PERIPLASMIC PROTEIN"/>
    <property type="match status" value="1"/>
</dbReference>
<dbReference type="EMBL" id="AP027728">
    <property type="protein sequence ID" value="BDZ40210.1"/>
    <property type="molecule type" value="Genomic_DNA"/>
</dbReference>
<feature type="chain" id="PRO_5045789036" evidence="4">
    <location>
        <begin position="20"/>
        <end position="432"/>
    </location>
</feature>
<comment type="similarity">
    <text evidence="1">Belongs to the bacterial solute-binding protein 1 family.</text>
</comment>
<sequence>MRKALAAVAGLSIAALALAGCSSSNGDNGNSGDNGGSDDASEVEVFTWWASGSEKTGLDALVKVFGEQYPDTKFVNAAVAGGAGSNAKNALASRLKANNPPDSFQAHAGAELTDYIEAEKIEDLSSFYEENGLNDVFPSTLIDRLTVDGKIYSVPSNIHRANVVWVNSDLLTKAGIDPKTAPADIDAWLADMKKLKDAGVETPLSVATDWTQVQLFENVLLADLGAEGYQGLWDGSTKFDDAKVTKAIDDYTKLLSYANTDGTGQDWPVATDMVIDGTAAYNVMGDWALAEFDAKGKTYGTDYTTWPTPGTEGTFDFLADSFTLPVGAPHAGGAKNWLKTISSADGQKAFNLAKGSIPARTDADSADYPEYQQGAMASFAEDTVVSSLAHGAAVKVSWLNDITSAIGQFVSTKDGAVLQDALVQAQTKGLGN</sequence>
<dbReference type="PROSITE" id="PS51257">
    <property type="entry name" value="PROKAR_LIPOPROTEIN"/>
    <property type="match status" value="1"/>
</dbReference>
<feature type="signal peptide" evidence="4">
    <location>
        <begin position="1"/>
        <end position="19"/>
    </location>
</feature>
<keyword evidence="3 4" id="KW-0732">Signal</keyword>
<reference evidence="6" key="1">
    <citation type="journal article" date="2019" name="Int. J. Syst. Evol. Microbiol.">
        <title>The Global Catalogue of Microorganisms (GCM) 10K type strain sequencing project: providing services to taxonomists for standard genome sequencing and annotation.</title>
        <authorList>
            <consortium name="The Broad Institute Genomics Platform"/>
            <consortium name="The Broad Institute Genome Sequencing Center for Infectious Disease"/>
            <person name="Wu L."/>
            <person name="Ma J."/>
        </authorList>
    </citation>
    <scope>NUCLEOTIDE SEQUENCE [LARGE SCALE GENOMIC DNA]</scope>
    <source>
        <strain evidence="6">NBRC 106310</strain>
    </source>
</reference>
<evidence type="ECO:0000256" key="1">
    <source>
        <dbReference type="ARBA" id="ARBA00008520"/>
    </source>
</evidence>
<organism evidence="5 6">
    <name type="scientific">Microbacterium suwonense</name>
    <dbReference type="NCBI Taxonomy" id="683047"/>
    <lineage>
        <taxon>Bacteria</taxon>
        <taxon>Bacillati</taxon>
        <taxon>Actinomycetota</taxon>
        <taxon>Actinomycetes</taxon>
        <taxon>Micrococcales</taxon>
        <taxon>Microbacteriaceae</taxon>
        <taxon>Microbacterium</taxon>
    </lineage>
</organism>
<keyword evidence="2" id="KW-0813">Transport</keyword>
<name>A0ABM8FWY7_9MICO</name>
<evidence type="ECO:0000256" key="4">
    <source>
        <dbReference type="SAM" id="SignalP"/>
    </source>
</evidence>
<keyword evidence="6" id="KW-1185">Reference proteome</keyword>
<proteinExistence type="inferred from homology"/>
<dbReference type="Pfam" id="PF01547">
    <property type="entry name" value="SBP_bac_1"/>
    <property type="match status" value="1"/>
</dbReference>
<dbReference type="SUPFAM" id="SSF53850">
    <property type="entry name" value="Periplasmic binding protein-like II"/>
    <property type="match status" value="1"/>
</dbReference>
<accession>A0ABM8FWY7</accession>
<dbReference type="Gene3D" id="3.40.190.10">
    <property type="entry name" value="Periplasmic binding protein-like II"/>
    <property type="match status" value="2"/>
</dbReference>
<gene>
    <name evidence="5" type="ORF">GCM10025863_28240</name>
</gene>
<evidence type="ECO:0000256" key="2">
    <source>
        <dbReference type="ARBA" id="ARBA00022448"/>
    </source>
</evidence>
<evidence type="ECO:0000256" key="3">
    <source>
        <dbReference type="ARBA" id="ARBA00022729"/>
    </source>
</evidence>
<dbReference type="Proteomes" id="UP001321543">
    <property type="component" value="Chromosome"/>
</dbReference>
<dbReference type="PANTHER" id="PTHR30061">
    <property type="entry name" value="MALTOSE-BINDING PERIPLASMIC PROTEIN"/>
    <property type="match status" value="1"/>
</dbReference>
<dbReference type="RefSeq" id="WP_286300724.1">
    <property type="nucleotide sequence ID" value="NZ_AP027728.1"/>
</dbReference>
<protein>
    <submittedName>
        <fullName evidence="5">Sugar ABC transporter substrate-binding protein</fullName>
    </submittedName>
</protein>